<comment type="caution">
    <text evidence="1">The sequence shown here is derived from an EMBL/GenBank/DDBJ whole genome shotgun (WGS) entry which is preliminary data.</text>
</comment>
<accession>A0A699T8Q9</accession>
<gene>
    <name evidence="1" type="ORF">Tci_878884</name>
</gene>
<proteinExistence type="predicted"/>
<feature type="non-terminal residue" evidence="1">
    <location>
        <position position="146"/>
    </location>
</feature>
<evidence type="ECO:0000313" key="1">
    <source>
        <dbReference type="EMBL" id="GFD06915.1"/>
    </source>
</evidence>
<protein>
    <submittedName>
        <fullName evidence="1">Uncharacterized protein</fullName>
    </submittedName>
</protein>
<dbReference type="EMBL" id="BKCJ011228160">
    <property type="protein sequence ID" value="GFD06915.1"/>
    <property type="molecule type" value="Genomic_DNA"/>
</dbReference>
<organism evidence="1">
    <name type="scientific">Tanacetum cinerariifolium</name>
    <name type="common">Dalmatian daisy</name>
    <name type="synonym">Chrysanthemum cinerariifolium</name>
    <dbReference type="NCBI Taxonomy" id="118510"/>
    <lineage>
        <taxon>Eukaryota</taxon>
        <taxon>Viridiplantae</taxon>
        <taxon>Streptophyta</taxon>
        <taxon>Embryophyta</taxon>
        <taxon>Tracheophyta</taxon>
        <taxon>Spermatophyta</taxon>
        <taxon>Magnoliopsida</taxon>
        <taxon>eudicotyledons</taxon>
        <taxon>Gunneridae</taxon>
        <taxon>Pentapetalae</taxon>
        <taxon>asterids</taxon>
        <taxon>campanulids</taxon>
        <taxon>Asterales</taxon>
        <taxon>Asteraceae</taxon>
        <taxon>Asteroideae</taxon>
        <taxon>Anthemideae</taxon>
        <taxon>Anthemidinae</taxon>
        <taxon>Tanacetum</taxon>
    </lineage>
</organism>
<name>A0A699T8Q9_TANCI</name>
<dbReference type="AlphaFoldDB" id="A0A699T8Q9"/>
<sequence>MHRFEQRGETPFRVEIGRGRDADGAGARRAEVGQDVAEQIRRHDHVKAVRLQDEACAEDVDVLLVPRHLGVVRRHECRALVPVRHADGDAVGLGRRRQAFTRACLGEFESEFEDAVDATAREHRFLKHELVVGALEHLAAHGRIFA</sequence>
<reference evidence="1" key="1">
    <citation type="journal article" date="2019" name="Sci. Rep.">
        <title>Draft genome of Tanacetum cinerariifolium, the natural source of mosquito coil.</title>
        <authorList>
            <person name="Yamashiro T."/>
            <person name="Shiraishi A."/>
            <person name="Satake H."/>
            <person name="Nakayama K."/>
        </authorList>
    </citation>
    <scope>NUCLEOTIDE SEQUENCE</scope>
</reference>